<feature type="modified residue" description="4-aspartylphosphate" evidence="4">
    <location>
        <position position="787"/>
    </location>
</feature>
<evidence type="ECO:0000256" key="1">
    <source>
        <dbReference type="ARBA" id="ARBA00000085"/>
    </source>
</evidence>
<keyword evidence="3 4" id="KW-0597">Phosphoprotein</keyword>
<dbReference type="PROSITE" id="PS50109">
    <property type="entry name" value="HIS_KIN"/>
    <property type="match status" value="1"/>
</dbReference>
<dbReference type="Pfam" id="PF02518">
    <property type="entry name" value="HATPase_c"/>
    <property type="match status" value="1"/>
</dbReference>
<organism evidence="9 10">
    <name type="scientific">Roseiarcus fermentans</name>
    <dbReference type="NCBI Taxonomy" id="1473586"/>
    <lineage>
        <taxon>Bacteria</taxon>
        <taxon>Pseudomonadati</taxon>
        <taxon>Pseudomonadota</taxon>
        <taxon>Alphaproteobacteria</taxon>
        <taxon>Hyphomicrobiales</taxon>
        <taxon>Roseiarcaceae</taxon>
        <taxon>Roseiarcus</taxon>
    </lineage>
</organism>
<dbReference type="InterPro" id="IPR003594">
    <property type="entry name" value="HATPase_dom"/>
</dbReference>
<dbReference type="PANTHER" id="PTHR43065:SF42">
    <property type="entry name" value="TWO-COMPONENT SENSOR PPRA"/>
    <property type="match status" value="1"/>
</dbReference>
<protein>
    <recommendedName>
        <fullName evidence="2">histidine kinase</fullName>
        <ecNumber evidence="2">2.7.13.3</ecNumber>
    </recommendedName>
</protein>
<feature type="domain" description="Histidine kinase" evidence="6">
    <location>
        <begin position="489"/>
        <end position="712"/>
    </location>
</feature>
<dbReference type="SUPFAM" id="SSF52172">
    <property type="entry name" value="CheY-like"/>
    <property type="match status" value="1"/>
</dbReference>
<dbReference type="NCBIfam" id="NF046020">
    <property type="entry name" value="HisKinCckABruc"/>
    <property type="match status" value="1"/>
</dbReference>
<dbReference type="SMART" id="SM00091">
    <property type="entry name" value="PAS"/>
    <property type="match status" value="3"/>
</dbReference>
<dbReference type="PRINTS" id="PR00344">
    <property type="entry name" value="BCTRLSENSOR"/>
</dbReference>
<dbReference type="GO" id="GO:0000155">
    <property type="term" value="F:phosphorelay sensor kinase activity"/>
    <property type="evidence" value="ECO:0007669"/>
    <property type="project" value="InterPro"/>
</dbReference>
<dbReference type="InterPro" id="IPR000014">
    <property type="entry name" value="PAS"/>
</dbReference>
<dbReference type="InterPro" id="IPR013656">
    <property type="entry name" value="PAS_4"/>
</dbReference>
<dbReference type="SMART" id="SM00387">
    <property type="entry name" value="HATPase_c"/>
    <property type="match status" value="1"/>
</dbReference>
<accession>A0A366EQH2</accession>
<evidence type="ECO:0000256" key="2">
    <source>
        <dbReference type="ARBA" id="ARBA00012438"/>
    </source>
</evidence>
<dbReference type="Gene3D" id="3.30.450.20">
    <property type="entry name" value="PAS domain"/>
    <property type="match status" value="2"/>
</dbReference>
<feature type="transmembrane region" description="Helical" evidence="5">
    <location>
        <begin position="62"/>
        <end position="87"/>
    </location>
</feature>
<evidence type="ECO:0000313" key="10">
    <source>
        <dbReference type="Proteomes" id="UP000253529"/>
    </source>
</evidence>
<gene>
    <name evidence="9" type="ORF">DFR50_13921</name>
</gene>
<dbReference type="Pfam" id="PF00072">
    <property type="entry name" value="Response_reg"/>
    <property type="match status" value="1"/>
</dbReference>
<keyword evidence="5" id="KW-0472">Membrane</keyword>
<keyword evidence="5" id="KW-1133">Transmembrane helix</keyword>
<sequence length="853" mass="90837">MENDSARARRACLGSSQTMNSTPPPPVVDRIERTANPIVLGALALALAVVAASAWFGSNGLAAAVLTGAFAALALVGALGILLFAFGRIGFPPGGGRSDTAKAIADSSPDGIMVTDRQSRILYANAAYRALSGGGEIRPVERAFAGSPDVSESVYRLSQAAKAGKQASEDLRLAPPPSGEGPVAWYRIRVRQIGGVAREAATVWTVSDETREHDRHETFFQDLQHAIDYLDHAPAGFFSAEPDGAIVHMNATLAEWLDYDLAQFGLGQLRVGDIIAGDGGAMLTTMSGRPGEVKTQSFDVDLRPRLGRVMPARIHHKVAFSSDGAPGPSRSLVISRAPGEVKGEEDLRAAEVRLARIFNSTPVAIAEVGADGALLRPNAAFARLAPAALRAADGRPSVFRLVVERDRAALGAALAAAAAGKGGIEPLDVSIEGQEPARSARLFVSAADPASDEGASAIVFALDTTEQRALQENLAQSQKMQAIGQLAGGVAHDFNNVLTAIIGYSDLLLANHRPTDPSFQDIMQIKQNANRAAGLVRQLLAFSRRQTLRPQTLQLNDVLSELQMLLRRLVGEPVALEVVHSRDLWLVKADINQFEQVILNLVVNARDAMPEGGKITLRTRNVHASECARFKDAGVAPADYVLVEVEDTGHGVPADVRDKIFEPFFTTKEVGKGTGLGLSMVYGIVKQTGGYVFFDSEPGRGAIFRILLPRLVEAEVEAPAKTEPAKPAADLTGRGAILLVEDEEAVRAFASRALTSRGYTVLEAETGLEALKVVEEAGVAIDLIVSDVIMPEMDGPTMLTELRQRGVDAKVVFVSGYADDAFARNLPGKQEFVFLPKPFTLKQLVETVKATMG</sequence>
<name>A0A366EQH2_9HYPH</name>
<dbReference type="Gene3D" id="1.10.287.130">
    <property type="match status" value="1"/>
</dbReference>
<dbReference type="PANTHER" id="PTHR43065">
    <property type="entry name" value="SENSOR HISTIDINE KINASE"/>
    <property type="match status" value="1"/>
</dbReference>
<dbReference type="SMART" id="SM00448">
    <property type="entry name" value="REC"/>
    <property type="match status" value="1"/>
</dbReference>
<dbReference type="SUPFAM" id="SSF55785">
    <property type="entry name" value="PYP-like sensor domain (PAS domain)"/>
    <property type="match status" value="2"/>
</dbReference>
<dbReference type="Gene3D" id="3.30.565.10">
    <property type="entry name" value="Histidine kinase-like ATPase, C-terminal domain"/>
    <property type="match status" value="1"/>
</dbReference>
<dbReference type="EMBL" id="QNRK01000039">
    <property type="protein sequence ID" value="RBP04544.1"/>
    <property type="molecule type" value="Genomic_DNA"/>
</dbReference>
<reference evidence="9 10" key="1">
    <citation type="submission" date="2018-06" db="EMBL/GenBank/DDBJ databases">
        <title>Genomic Encyclopedia of Type Strains, Phase IV (KMG-IV): sequencing the most valuable type-strain genomes for metagenomic binning, comparative biology and taxonomic classification.</title>
        <authorList>
            <person name="Goeker M."/>
        </authorList>
    </citation>
    <scope>NUCLEOTIDE SEQUENCE [LARGE SCALE GENOMIC DNA]</scope>
    <source>
        <strain evidence="9 10">DSM 24875</strain>
    </source>
</reference>
<evidence type="ECO:0000256" key="3">
    <source>
        <dbReference type="ARBA" id="ARBA00022553"/>
    </source>
</evidence>
<evidence type="ECO:0000256" key="4">
    <source>
        <dbReference type="PROSITE-ProRule" id="PRU00169"/>
    </source>
</evidence>
<proteinExistence type="predicted"/>
<dbReference type="InterPro" id="IPR011006">
    <property type="entry name" value="CheY-like_superfamily"/>
</dbReference>
<feature type="domain" description="PAS" evidence="8">
    <location>
        <begin position="97"/>
        <end position="133"/>
    </location>
</feature>
<dbReference type="Pfam" id="PF08448">
    <property type="entry name" value="PAS_4"/>
    <property type="match status" value="2"/>
</dbReference>
<evidence type="ECO:0000313" key="9">
    <source>
        <dbReference type="EMBL" id="RBP04544.1"/>
    </source>
</evidence>
<comment type="caution">
    <text evidence="9">The sequence shown here is derived from an EMBL/GenBank/DDBJ whole genome shotgun (WGS) entry which is preliminary data.</text>
</comment>
<dbReference type="PROSITE" id="PS50110">
    <property type="entry name" value="RESPONSE_REGULATORY"/>
    <property type="match status" value="1"/>
</dbReference>
<dbReference type="EC" id="2.7.13.3" evidence="2"/>
<dbReference type="InterPro" id="IPR005467">
    <property type="entry name" value="His_kinase_dom"/>
</dbReference>
<dbReference type="SMART" id="SM00388">
    <property type="entry name" value="HisKA"/>
    <property type="match status" value="1"/>
</dbReference>
<dbReference type="Gene3D" id="3.40.50.2300">
    <property type="match status" value="1"/>
</dbReference>
<dbReference type="FunFam" id="1.10.287.130:FF:000037">
    <property type="entry name" value="Hybrid sensor histidine kinase/response regulator"/>
    <property type="match status" value="1"/>
</dbReference>
<dbReference type="InterPro" id="IPR036097">
    <property type="entry name" value="HisK_dim/P_sf"/>
</dbReference>
<dbReference type="AlphaFoldDB" id="A0A366EQH2"/>
<keyword evidence="9" id="KW-0808">Transferase</keyword>
<comment type="catalytic activity">
    <reaction evidence="1">
        <text>ATP + protein L-histidine = ADP + protein N-phospho-L-histidine.</text>
        <dbReference type="EC" id="2.7.13.3"/>
    </reaction>
</comment>
<keyword evidence="9" id="KW-0418">Kinase</keyword>
<evidence type="ECO:0000259" key="8">
    <source>
        <dbReference type="PROSITE" id="PS50112"/>
    </source>
</evidence>
<dbReference type="InterPro" id="IPR035965">
    <property type="entry name" value="PAS-like_dom_sf"/>
</dbReference>
<dbReference type="Pfam" id="PF00512">
    <property type="entry name" value="HisKA"/>
    <property type="match status" value="1"/>
</dbReference>
<keyword evidence="10" id="KW-1185">Reference proteome</keyword>
<dbReference type="Proteomes" id="UP000253529">
    <property type="component" value="Unassembled WGS sequence"/>
</dbReference>
<dbReference type="CDD" id="cd00082">
    <property type="entry name" value="HisKA"/>
    <property type="match status" value="1"/>
</dbReference>
<dbReference type="InterPro" id="IPR003661">
    <property type="entry name" value="HisK_dim/P_dom"/>
</dbReference>
<dbReference type="InterPro" id="IPR004358">
    <property type="entry name" value="Sig_transdc_His_kin-like_C"/>
</dbReference>
<dbReference type="InterPro" id="IPR036890">
    <property type="entry name" value="HATPase_C_sf"/>
</dbReference>
<evidence type="ECO:0000259" key="7">
    <source>
        <dbReference type="PROSITE" id="PS50110"/>
    </source>
</evidence>
<feature type="domain" description="Response regulatory" evidence="7">
    <location>
        <begin position="736"/>
        <end position="852"/>
    </location>
</feature>
<dbReference type="SUPFAM" id="SSF55874">
    <property type="entry name" value="ATPase domain of HSP90 chaperone/DNA topoisomerase II/histidine kinase"/>
    <property type="match status" value="1"/>
</dbReference>
<feature type="transmembrane region" description="Helical" evidence="5">
    <location>
        <begin position="38"/>
        <end position="56"/>
    </location>
</feature>
<dbReference type="PROSITE" id="PS50112">
    <property type="entry name" value="PAS"/>
    <property type="match status" value="1"/>
</dbReference>
<evidence type="ECO:0000259" key="6">
    <source>
        <dbReference type="PROSITE" id="PS50109"/>
    </source>
</evidence>
<keyword evidence="5" id="KW-0812">Transmembrane</keyword>
<evidence type="ECO:0000256" key="5">
    <source>
        <dbReference type="SAM" id="Phobius"/>
    </source>
</evidence>
<dbReference type="SUPFAM" id="SSF47384">
    <property type="entry name" value="Homodimeric domain of signal transducing histidine kinase"/>
    <property type="match status" value="1"/>
</dbReference>
<dbReference type="InterPro" id="IPR001789">
    <property type="entry name" value="Sig_transdc_resp-reg_receiver"/>
</dbReference>